<protein>
    <submittedName>
        <fullName evidence="1">Uncharacterized protein</fullName>
    </submittedName>
</protein>
<accession>A0A8R1Z578</accession>
<proteinExistence type="predicted"/>
<reference evidence="2" key="1">
    <citation type="journal article" date="2008" name="Nat. Genet.">
        <title>The Pristionchus pacificus genome provides a unique perspective on nematode lifestyle and parasitism.</title>
        <authorList>
            <person name="Dieterich C."/>
            <person name="Clifton S.W."/>
            <person name="Schuster L.N."/>
            <person name="Chinwalla A."/>
            <person name="Delehaunty K."/>
            <person name="Dinkelacker I."/>
            <person name="Fulton L."/>
            <person name="Fulton R."/>
            <person name="Godfrey J."/>
            <person name="Minx P."/>
            <person name="Mitreva M."/>
            <person name="Roeseler W."/>
            <person name="Tian H."/>
            <person name="Witte H."/>
            <person name="Yang S.P."/>
            <person name="Wilson R.K."/>
            <person name="Sommer R.J."/>
        </authorList>
    </citation>
    <scope>NUCLEOTIDE SEQUENCE [LARGE SCALE GENOMIC DNA]</scope>
    <source>
        <strain evidence="2">PS312</strain>
    </source>
</reference>
<keyword evidence="2" id="KW-1185">Reference proteome</keyword>
<name>A0A454XUT3_PRIPA</name>
<evidence type="ECO:0000313" key="2">
    <source>
        <dbReference type="Proteomes" id="UP000005239"/>
    </source>
</evidence>
<dbReference type="Proteomes" id="UP000005239">
    <property type="component" value="Unassembled WGS sequence"/>
</dbReference>
<evidence type="ECO:0000313" key="1">
    <source>
        <dbReference type="EnsemblMetazoa" id="PPA46435.1"/>
    </source>
</evidence>
<gene>
    <name evidence="1" type="primary">WBGene00284804</name>
</gene>
<sequence length="67" mass="7306">MYVLDAAVGACVALYAHVQKTAIEDAARLCNGLIPANDDHSGAFRNNIMQKEFHTFPTTHKAGDDFL</sequence>
<dbReference type="EnsemblMetazoa" id="PPA46435.1">
    <property type="protein sequence ID" value="PPA46435.1"/>
    <property type="gene ID" value="WBGene00284804"/>
</dbReference>
<reference evidence="1" key="2">
    <citation type="submission" date="2022-06" db="UniProtKB">
        <authorList>
            <consortium name="EnsemblMetazoa"/>
        </authorList>
    </citation>
    <scope>IDENTIFICATION</scope>
    <source>
        <strain evidence="1">PS312</strain>
    </source>
</reference>
<accession>A0A454XUT3</accession>
<dbReference type="AlphaFoldDB" id="A0A454XUT3"/>
<organism evidence="1 2">
    <name type="scientific">Pristionchus pacificus</name>
    <name type="common">Parasitic nematode worm</name>
    <dbReference type="NCBI Taxonomy" id="54126"/>
    <lineage>
        <taxon>Eukaryota</taxon>
        <taxon>Metazoa</taxon>
        <taxon>Ecdysozoa</taxon>
        <taxon>Nematoda</taxon>
        <taxon>Chromadorea</taxon>
        <taxon>Rhabditida</taxon>
        <taxon>Rhabditina</taxon>
        <taxon>Diplogasteromorpha</taxon>
        <taxon>Diplogasteroidea</taxon>
        <taxon>Neodiplogasteridae</taxon>
        <taxon>Pristionchus</taxon>
    </lineage>
</organism>